<evidence type="ECO:0000313" key="2">
    <source>
        <dbReference type="Proteomes" id="UP001066276"/>
    </source>
</evidence>
<keyword evidence="2" id="KW-1185">Reference proteome</keyword>
<organism evidence="1 2">
    <name type="scientific">Pleurodeles waltl</name>
    <name type="common">Iberian ribbed newt</name>
    <dbReference type="NCBI Taxonomy" id="8319"/>
    <lineage>
        <taxon>Eukaryota</taxon>
        <taxon>Metazoa</taxon>
        <taxon>Chordata</taxon>
        <taxon>Craniata</taxon>
        <taxon>Vertebrata</taxon>
        <taxon>Euteleostomi</taxon>
        <taxon>Amphibia</taxon>
        <taxon>Batrachia</taxon>
        <taxon>Caudata</taxon>
        <taxon>Salamandroidea</taxon>
        <taxon>Salamandridae</taxon>
        <taxon>Pleurodelinae</taxon>
        <taxon>Pleurodeles</taxon>
    </lineage>
</organism>
<sequence length="181" mass="20736">MQEVVSQEYLKCALQAFCNVQDMQQKSRSEITATQEYPRGDIPRIPHLALQVFYKVQCARYAAKDPVVRKQRRKGMQEVVSQEYLKCALQAFCNVQDMQQKSRGEITATQEYPRRDIPRIPHLCSSGALQSAMCKICSKRPRSEITATQEYPRRDIPRIPHLCSSGVLQCARYAAKDPAVR</sequence>
<dbReference type="Proteomes" id="UP001066276">
    <property type="component" value="Chromosome 4_1"/>
</dbReference>
<proteinExistence type="predicted"/>
<comment type="caution">
    <text evidence="1">The sequence shown here is derived from an EMBL/GenBank/DDBJ whole genome shotgun (WGS) entry which is preliminary data.</text>
</comment>
<accession>A0AAV7T9D0</accession>
<protein>
    <submittedName>
        <fullName evidence="1">Uncharacterized protein</fullName>
    </submittedName>
</protein>
<dbReference type="EMBL" id="JANPWB010000007">
    <property type="protein sequence ID" value="KAJ1173163.1"/>
    <property type="molecule type" value="Genomic_DNA"/>
</dbReference>
<dbReference type="AlphaFoldDB" id="A0AAV7T9D0"/>
<name>A0AAV7T9D0_PLEWA</name>
<gene>
    <name evidence="1" type="ORF">NDU88_005004</name>
</gene>
<reference evidence="1" key="1">
    <citation type="journal article" date="2022" name="bioRxiv">
        <title>Sequencing and chromosome-scale assembly of the giantPleurodeles waltlgenome.</title>
        <authorList>
            <person name="Brown T."/>
            <person name="Elewa A."/>
            <person name="Iarovenko S."/>
            <person name="Subramanian E."/>
            <person name="Araus A.J."/>
            <person name="Petzold A."/>
            <person name="Susuki M."/>
            <person name="Suzuki K.-i.T."/>
            <person name="Hayashi T."/>
            <person name="Toyoda A."/>
            <person name="Oliveira C."/>
            <person name="Osipova E."/>
            <person name="Leigh N.D."/>
            <person name="Simon A."/>
            <person name="Yun M.H."/>
        </authorList>
    </citation>
    <scope>NUCLEOTIDE SEQUENCE</scope>
    <source>
        <strain evidence="1">20211129_DDA</strain>
        <tissue evidence="1">Liver</tissue>
    </source>
</reference>
<evidence type="ECO:0000313" key="1">
    <source>
        <dbReference type="EMBL" id="KAJ1173163.1"/>
    </source>
</evidence>